<evidence type="ECO:0000256" key="5">
    <source>
        <dbReference type="RuleBase" id="RU003476"/>
    </source>
</evidence>
<comment type="caution">
    <text evidence="7">The sequence shown here is derived from an EMBL/GenBank/DDBJ whole genome shotgun (WGS) entry which is preliminary data.</text>
</comment>
<keyword evidence="4" id="KW-0460">Magnesium</keyword>
<proteinExistence type="inferred from homology"/>
<evidence type="ECO:0000259" key="6">
    <source>
        <dbReference type="PROSITE" id="PS51462"/>
    </source>
</evidence>
<sequence>MTESNQPVVSRRAGRVLLVDLAGRALLLHGGDPARPGMHWWFTPGGGLEAGESPTQAAARELFEETGLRADPAELSASILHEQAEFSYNGRAYVQTQDFFLFRVADWQVDTAGMDAEEQLTITEHRWWSAAEIEASDELIYPADLAALLRSQEP</sequence>
<dbReference type="InterPro" id="IPR015797">
    <property type="entry name" value="NUDIX_hydrolase-like_dom_sf"/>
</dbReference>
<dbReference type="EMBL" id="BOMS01000025">
    <property type="protein sequence ID" value="GIE65848.1"/>
    <property type="molecule type" value="Genomic_DNA"/>
</dbReference>
<evidence type="ECO:0000313" key="7">
    <source>
        <dbReference type="EMBL" id="GIE65848.1"/>
    </source>
</evidence>
<comment type="cofactor">
    <cofactor evidence="1">
        <name>Mg(2+)</name>
        <dbReference type="ChEBI" id="CHEBI:18420"/>
    </cofactor>
</comment>
<dbReference type="PROSITE" id="PS00893">
    <property type="entry name" value="NUDIX_BOX"/>
    <property type="match status" value="1"/>
</dbReference>
<dbReference type="InterPro" id="IPR020084">
    <property type="entry name" value="NUDIX_hydrolase_CS"/>
</dbReference>
<dbReference type="SUPFAM" id="SSF55811">
    <property type="entry name" value="Nudix"/>
    <property type="match status" value="1"/>
</dbReference>
<evidence type="ECO:0000256" key="3">
    <source>
        <dbReference type="ARBA" id="ARBA00022801"/>
    </source>
</evidence>
<protein>
    <submittedName>
        <fullName evidence="7">DNA mismatch repair protein MutT</fullName>
    </submittedName>
</protein>
<dbReference type="Proteomes" id="UP000624709">
    <property type="component" value="Unassembled WGS sequence"/>
</dbReference>
<accession>A0ABQ4B5C3</accession>
<dbReference type="Gene3D" id="3.90.79.10">
    <property type="entry name" value="Nucleoside Triphosphate Pyrophosphohydrolase"/>
    <property type="match status" value="1"/>
</dbReference>
<evidence type="ECO:0000313" key="8">
    <source>
        <dbReference type="Proteomes" id="UP000624709"/>
    </source>
</evidence>
<evidence type="ECO:0000256" key="4">
    <source>
        <dbReference type="ARBA" id="ARBA00022842"/>
    </source>
</evidence>
<organism evidence="7 8">
    <name type="scientific">Actinoplanes palleronii</name>
    <dbReference type="NCBI Taxonomy" id="113570"/>
    <lineage>
        <taxon>Bacteria</taxon>
        <taxon>Bacillati</taxon>
        <taxon>Actinomycetota</taxon>
        <taxon>Actinomycetes</taxon>
        <taxon>Micromonosporales</taxon>
        <taxon>Micromonosporaceae</taxon>
        <taxon>Actinoplanes</taxon>
    </lineage>
</organism>
<dbReference type="InterPro" id="IPR020476">
    <property type="entry name" value="Nudix_hydrolase"/>
</dbReference>
<dbReference type="RefSeq" id="WP_239164220.1">
    <property type="nucleotide sequence ID" value="NZ_BAAATY010000002.1"/>
</dbReference>
<dbReference type="PROSITE" id="PS51462">
    <property type="entry name" value="NUDIX"/>
    <property type="match status" value="1"/>
</dbReference>
<dbReference type="PANTHER" id="PTHR43046">
    <property type="entry name" value="GDP-MANNOSE MANNOSYL HYDROLASE"/>
    <property type="match status" value="1"/>
</dbReference>
<dbReference type="PRINTS" id="PR00502">
    <property type="entry name" value="NUDIXFAMILY"/>
</dbReference>
<keyword evidence="8" id="KW-1185">Reference proteome</keyword>
<reference evidence="7 8" key="1">
    <citation type="submission" date="2021-01" db="EMBL/GenBank/DDBJ databases">
        <title>Whole genome shotgun sequence of Actinoplanes palleronii NBRC 14916.</title>
        <authorList>
            <person name="Komaki H."/>
            <person name="Tamura T."/>
        </authorList>
    </citation>
    <scope>NUCLEOTIDE SEQUENCE [LARGE SCALE GENOMIC DNA]</scope>
    <source>
        <strain evidence="7 8">NBRC 14916</strain>
    </source>
</reference>
<dbReference type="CDD" id="cd04685">
    <property type="entry name" value="NUDIX_Hydrolase"/>
    <property type="match status" value="1"/>
</dbReference>
<evidence type="ECO:0000256" key="1">
    <source>
        <dbReference type="ARBA" id="ARBA00001946"/>
    </source>
</evidence>
<name>A0ABQ4B5C3_9ACTN</name>
<keyword evidence="3 5" id="KW-0378">Hydrolase</keyword>
<comment type="similarity">
    <text evidence="2 5">Belongs to the Nudix hydrolase family.</text>
</comment>
<gene>
    <name evidence="7" type="ORF">Apa02nite_019560</name>
</gene>
<dbReference type="InterPro" id="IPR000086">
    <property type="entry name" value="NUDIX_hydrolase_dom"/>
</dbReference>
<feature type="domain" description="Nudix hydrolase" evidence="6">
    <location>
        <begin position="9"/>
        <end position="151"/>
    </location>
</feature>
<dbReference type="Pfam" id="PF00293">
    <property type="entry name" value="NUDIX"/>
    <property type="match status" value="1"/>
</dbReference>
<dbReference type="PANTHER" id="PTHR43046:SF12">
    <property type="entry name" value="GDP-MANNOSE MANNOSYL HYDROLASE"/>
    <property type="match status" value="1"/>
</dbReference>
<evidence type="ECO:0000256" key="2">
    <source>
        <dbReference type="ARBA" id="ARBA00005582"/>
    </source>
</evidence>